<keyword evidence="1" id="KW-0812">Transmembrane</keyword>
<gene>
    <name evidence="2" type="primary">EOG090X0GY7</name>
</gene>
<dbReference type="AlphaFoldDB" id="A0A4Y7NL76"/>
<reference evidence="2" key="1">
    <citation type="submission" date="2018-08" db="EMBL/GenBank/DDBJ databases">
        <authorList>
            <person name="Cornetti L."/>
        </authorList>
    </citation>
    <scope>NUCLEOTIDE SEQUENCE</scope>
    <source>
        <strain evidence="2">DE-FRO-2-1</strain>
    </source>
</reference>
<keyword evidence="1" id="KW-0472">Membrane</keyword>
<dbReference type="PANTHER" id="PTHR20921:SF0">
    <property type="entry name" value="TRANSMEMBRANE PROTEIN 222"/>
    <property type="match status" value="1"/>
</dbReference>
<evidence type="ECO:0000256" key="1">
    <source>
        <dbReference type="SAM" id="Phobius"/>
    </source>
</evidence>
<evidence type="ECO:0000313" key="2">
    <source>
        <dbReference type="EMBL" id="SVE93344.1"/>
    </source>
</evidence>
<dbReference type="Pfam" id="PF05608">
    <property type="entry name" value="RTE1"/>
    <property type="match status" value="2"/>
</dbReference>
<proteinExistence type="evidence at transcript level"/>
<accession>A0A4Y7NL76</accession>
<dbReference type="EMBL" id="LR023725">
    <property type="protein sequence ID" value="SVE93344.1"/>
    <property type="molecule type" value="mRNA"/>
</dbReference>
<organism evidence="2">
    <name type="scientific">Moina brachiata</name>
    <dbReference type="NCBI Taxonomy" id="675436"/>
    <lineage>
        <taxon>Eukaryota</taxon>
        <taxon>Metazoa</taxon>
        <taxon>Ecdysozoa</taxon>
        <taxon>Arthropoda</taxon>
        <taxon>Crustacea</taxon>
        <taxon>Branchiopoda</taxon>
        <taxon>Diplostraca</taxon>
        <taxon>Cladocera</taxon>
        <taxon>Anomopoda</taxon>
        <taxon>Moinidae</taxon>
        <taxon>Moina</taxon>
    </lineage>
</organism>
<dbReference type="InterPro" id="IPR008496">
    <property type="entry name" value="TMEM222/RTE1"/>
</dbReference>
<keyword evidence="1" id="KW-1133">Transmembrane helix</keyword>
<feature type="transmembrane region" description="Helical" evidence="1">
    <location>
        <begin position="150"/>
        <end position="169"/>
    </location>
</feature>
<sequence>MASTTEGIDVQRNRYPFCIVWTPLPMITWILPFIGHMGICTSSGVIRDFAGSYFVSEDNMAFGVPTRYLQLDVTKIPGGVSAWDRAVHEASEEYKGHVHNLFCDNCHSHVAMAMNNMTYPGKHTWGMVSLCWFMLVKGKSVSLGAFCKTWLPALIFYSLVALIVCMTALQEVRPSGGDGVSRGTQPDATAGVSVSATSEKHYDASLFLIGTQHLGNS</sequence>
<name>A0A4Y7NL76_9CRUS</name>
<protein>
    <submittedName>
        <fullName evidence="2">EOG090X0GY7</fullName>
    </submittedName>
</protein>
<dbReference type="PANTHER" id="PTHR20921">
    <property type="entry name" value="TRANSMEMBRANE PROTEIN 222"/>
    <property type="match status" value="1"/>
</dbReference>